<dbReference type="InterPro" id="IPR027417">
    <property type="entry name" value="P-loop_NTPase"/>
</dbReference>
<feature type="non-terminal residue" evidence="6">
    <location>
        <position position="148"/>
    </location>
</feature>
<dbReference type="GO" id="GO:0005524">
    <property type="term" value="F:ATP binding"/>
    <property type="evidence" value="ECO:0007669"/>
    <property type="project" value="UniProtKB-KW"/>
</dbReference>
<evidence type="ECO:0000313" key="6">
    <source>
        <dbReference type="EMBL" id="GAG24635.1"/>
    </source>
</evidence>
<keyword evidence="4" id="KW-0067">ATP-binding</keyword>
<organism evidence="6">
    <name type="scientific">marine sediment metagenome</name>
    <dbReference type="NCBI Taxonomy" id="412755"/>
    <lineage>
        <taxon>unclassified sequences</taxon>
        <taxon>metagenomes</taxon>
        <taxon>ecological metagenomes</taxon>
    </lineage>
</organism>
<dbReference type="InterPro" id="IPR003439">
    <property type="entry name" value="ABC_transporter-like_ATP-bd"/>
</dbReference>
<dbReference type="InterPro" id="IPR050763">
    <property type="entry name" value="ABC_transporter_ATP-binding"/>
</dbReference>
<feature type="domain" description="ABC transporter" evidence="5">
    <location>
        <begin position="26"/>
        <end position="148"/>
    </location>
</feature>
<dbReference type="SUPFAM" id="SSF52540">
    <property type="entry name" value="P-loop containing nucleoside triphosphate hydrolases"/>
    <property type="match status" value="1"/>
</dbReference>
<comment type="caution">
    <text evidence="6">The sequence shown here is derived from an EMBL/GenBank/DDBJ whole genome shotgun (WGS) entry which is preliminary data.</text>
</comment>
<dbReference type="PANTHER" id="PTHR42711:SF5">
    <property type="entry name" value="ABC TRANSPORTER ATP-BINDING PROTEIN NATA"/>
    <property type="match status" value="1"/>
</dbReference>
<evidence type="ECO:0000256" key="3">
    <source>
        <dbReference type="ARBA" id="ARBA00022741"/>
    </source>
</evidence>
<dbReference type="Gene3D" id="3.40.50.300">
    <property type="entry name" value="P-loop containing nucleotide triphosphate hydrolases"/>
    <property type="match status" value="1"/>
</dbReference>
<evidence type="ECO:0000256" key="2">
    <source>
        <dbReference type="ARBA" id="ARBA00022448"/>
    </source>
</evidence>
<name>X0W265_9ZZZZ</name>
<comment type="similarity">
    <text evidence="1">Belongs to the ABC transporter superfamily.</text>
</comment>
<evidence type="ECO:0000256" key="4">
    <source>
        <dbReference type="ARBA" id="ARBA00022840"/>
    </source>
</evidence>
<dbReference type="PANTHER" id="PTHR42711">
    <property type="entry name" value="ABC TRANSPORTER ATP-BINDING PROTEIN"/>
    <property type="match status" value="1"/>
</dbReference>
<dbReference type="GO" id="GO:0016887">
    <property type="term" value="F:ATP hydrolysis activity"/>
    <property type="evidence" value="ECO:0007669"/>
    <property type="project" value="InterPro"/>
</dbReference>
<protein>
    <recommendedName>
        <fullName evidence="5">ABC transporter domain-containing protein</fullName>
    </recommendedName>
</protein>
<dbReference type="AlphaFoldDB" id="X0W265"/>
<sequence>MPESALIRVYNISKTYRLPGQVVKALKGVTLEVAGGEVFCLLGPNGAGKTTLVKIVAGPLLPDEGQVLIDGYDGVRHRHEVTKHVGVVFETSHNVYGYLTVEQNLRYFGSLNRIPRTVLADRIEDCLSLLELESHRNAPVSRISRGMR</sequence>
<dbReference type="EMBL" id="BARS01034647">
    <property type="protein sequence ID" value="GAG24635.1"/>
    <property type="molecule type" value="Genomic_DNA"/>
</dbReference>
<accession>X0W265</accession>
<proteinExistence type="inferred from homology"/>
<dbReference type="Pfam" id="PF00005">
    <property type="entry name" value="ABC_tran"/>
    <property type="match status" value="1"/>
</dbReference>
<gene>
    <name evidence="6" type="ORF">S01H1_53501</name>
</gene>
<evidence type="ECO:0000256" key="1">
    <source>
        <dbReference type="ARBA" id="ARBA00005417"/>
    </source>
</evidence>
<evidence type="ECO:0000259" key="5">
    <source>
        <dbReference type="Pfam" id="PF00005"/>
    </source>
</evidence>
<reference evidence="6" key="1">
    <citation type="journal article" date="2014" name="Front. Microbiol.">
        <title>High frequency of phylogenetically diverse reductive dehalogenase-homologous genes in deep subseafloor sedimentary metagenomes.</title>
        <authorList>
            <person name="Kawai M."/>
            <person name="Futagami T."/>
            <person name="Toyoda A."/>
            <person name="Takaki Y."/>
            <person name="Nishi S."/>
            <person name="Hori S."/>
            <person name="Arai W."/>
            <person name="Tsubouchi T."/>
            <person name="Morono Y."/>
            <person name="Uchiyama I."/>
            <person name="Ito T."/>
            <person name="Fujiyama A."/>
            <person name="Inagaki F."/>
            <person name="Takami H."/>
        </authorList>
    </citation>
    <scope>NUCLEOTIDE SEQUENCE</scope>
    <source>
        <strain evidence="6">Expedition CK06-06</strain>
    </source>
</reference>
<keyword evidence="3" id="KW-0547">Nucleotide-binding</keyword>
<keyword evidence="2" id="KW-0813">Transport</keyword>